<comment type="caution">
    <text evidence="3">The sequence shown here is derived from an EMBL/GenBank/DDBJ whole genome shotgun (WGS) entry which is preliminary data.</text>
</comment>
<accession>A0A8S1LWV8</accession>
<sequence length="152" mass="18458">MQQKFKSNLQNIITECEQLKDQNASFNLEISNFTTKYRIRFSNIIKRAQTEESKKMQEEKSLKMNIKLHNYLCKQIIDSTQYNLQRPNRKAQKYKLQEETFFDRNPVLYLKQQLQQDKQRSLKLSLQARHFSIQQQKFVQKLENYKDFIGLK</sequence>
<evidence type="ECO:0000313" key="2">
    <source>
        <dbReference type="EMBL" id="CAD8073246.1"/>
    </source>
</evidence>
<proteinExistence type="predicted"/>
<dbReference type="EMBL" id="CAJJDM010000050">
    <property type="protein sequence ID" value="CAD8073246.1"/>
    <property type="molecule type" value="Genomic_DNA"/>
</dbReference>
<keyword evidence="4" id="KW-1185">Reference proteome</keyword>
<evidence type="ECO:0000256" key="1">
    <source>
        <dbReference type="SAM" id="Coils"/>
    </source>
</evidence>
<dbReference type="EMBL" id="CAJJDM010000050">
    <property type="protein sequence ID" value="CAD8073248.1"/>
    <property type="molecule type" value="Genomic_DNA"/>
</dbReference>
<gene>
    <name evidence="2" type="ORF">PPRIM_AZ9-3.1.T0500281</name>
    <name evidence="3" type="ORF">PPRIM_AZ9-3.1.T0500282</name>
</gene>
<evidence type="ECO:0000313" key="4">
    <source>
        <dbReference type="Proteomes" id="UP000688137"/>
    </source>
</evidence>
<evidence type="ECO:0000313" key="3">
    <source>
        <dbReference type="EMBL" id="CAD8073248.1"/>
    </source>
</evidence>
<protein>
    <submittedName>
        <fullName evidence="3">Uncharacterized protein</fullName>
    </submittedName>
</protein>
<organism evidence="3 4">
    <name type="scientific">Paramecium primaurelia</name>
    <dbReference type="NCBI Taxonomy" id="5886"/>
    <lineage>
        <taxon>Eukaryota</taxon>
        <taxon>Sar</taxon>
        <taxon>Alveolata</taxon>
        <taxon>Ciliophora</taxon>
        <taxon>Intramacronucleata</taxon>
        <taxon>Oligohymenophorea</taxon>
        <taxon>Peniculida</taxon>
        <taxon>Parameciidae</taxon>
        <taxon>Paramecium</taxon>
    </lineage>
</organism>
<keyword evidence="1" id="KW-0175">Coiled coil</keyword>
<name>A0A8S1LWV8_PARPR</name>
<reference evidence="3" key="1">
    <citation type="submission" date="2021-01" db="EMBL/GenBank/DDBJ databases">
        <authorList>
            <consortium name="Genoscope - CEA"/>
            <person name="William W."/>
        </authorList>
    </citation>
    <scope>NUCLEOTIDE SEQUENCE</scope>
</reference>
<dbReference type="Proteomes" id="UP000688137">
    <property type="component" value="Unassembled WGS sequence"/>
</dbReference>
<dbReference type="AlphaFoldDB" id="A0A8S1LWV8"/>
<feature type="coiled-coil region" evidence="1">
    <location>
        <begin position="2"/>
        <end position="29"/>
    </location>
</feature>